<dbReference type="Pfam" id="PF18895">
    <property type="entry name" value="T4SS_pilin"/>
    <property type="match status" value="1"/>
</dbReference>
<dbReference type="InterPro" id="IPR043993">
    <property type="entry name" value="T4SS_pilin"/>
</dbReference>
<reference evidence="3" key="1">
    <citation type="submission" date="2017-09" db="EMBL/GenBank/DDBJ databases">
        <title>Depth-based differentiation of microbial function through sediment-hosted aquifers and enrichment of novel symbionts in the deep terrestrial subsurface.</title>
        <authorList>
            <person name="Probst A.J."/>
            <person name="Ladd B."/>
            <person name="Jarett J.K."/>
            <person name="Geller-Mcgrath D.E."/>
            <person name="Sieber C.M.K."/>
            <person name="Emerson J.B."/>
            <person name="Anantharaman K."/>
            <person name="Thomas B.C."/>
            <person name="Malmstrom R."/>
            <person name="Stieglmeier M."/>
            <person name="Klingl A."/>
            <person name="Woyke T."/>
            <person name="Ryan C.M."/>
            <person name="Banfield J.F."/>
        </authorList>
    </citation>
    <scope>NUCLEOTIDE SEQUENCE [LARGE SCALE GENOMIC DNA]</scope>
</reference>
<sequence length="86" mass="9524">MSIREIFSNIGLLILKPFITLLVVIATVLFLWGVIQLLSNQDNEEARSKGKQHIAWGIVGLFVIITVWGLVKVLCNTLGTCLPVSF</sequence>
<dbReference type="AlphaFoldDB" id="A0A2H0TG81"/>
<evidence type="ECO:0000256" key="1">
    <source>
        <dbReference type="SAM" id="Phobius"/>
    </source>
</evidence>
<evidence type="ECO:0000313" key="2">
    <source>
        <dbReference type="EMBL" id="PIR70563.1"/>
    </source>
</evidence>
<keyword evidence="1" id="KW-0812">Transmembrane</keyword>
<dbReference type="Proteomes" id="UP000229383">
    <property type="component" value="Unassembled WGS sequence"/>
</dbReference>
<evidence type="ECO:0000313" key="3">
    <source>
        <dbReference type="Proteomes" id="UP000229383"/>
    </source>
</evidence>
<organism evidence="2 3">
    <name type="scientific">Candidatus Niyogibacteria bacterium CG10_big_fil_rev_8_21_14_0_10_42_19</name>
    <dbReference type="NCBI Taxonomy" id="1974725"/>
    <lineage>
        <taxon>Bacteria</taxon>
        <taxon>Candidatus Niyogiibacteriota</taxon>
    </lineage>
</organism>
<dbReference type="EMBL" id="PFCN01000012">
    <property type="protein sequence ID" value="PIR70563.1"/>
    <property type="molecule type" value="Genomic_DNA"/>
</dbReference>
<feature type="transmembrane region" description="Helical" evidence="1">
    <location>
        <begin position="54"/>
        <end position="75"/>
    </location>
</feature>
<name>A0A2H0TG81_9BACT</name>
<protein>
    <submittedName>
        <fullName evidence="2">Uncharacterized protein</fullName>
    </submittedName>
</protein>
<keyword evidence="1" id="KW-0472">Membrane</keyword>
<proteinExistence type="predicted"/>
<gene>
    <name evidence="2" type="ORF">COU46_00920</name>
</gene>
<accession>A0A2H0TG81</accession>
<feature type="transmembrane region" description="Helical" evidence="1">
    <location>
        <begin position="12"/>
        <end position="34"/>
    </location>
</feature>
<dbReference type="NCBIfam" id="NF045849">
    <property type="entry name" value="ICE_MMCAP2_0565"/>
    <property type="match status" value="1"/>
</dbReference>
<keyword evidence="1" id="KW-1133">Transmembrane helix</keyword>
<comment type="caution">
    <text evidence="2">The sequence shown here is derived from an EMBL/GenBank/DDBJ whole genome shotgun (WGS) entry which is preliminary data.</text>
</comment>